<name>A0AAN8S3U4_POLSC</name>
<reference evidence="1 2" key="1">
    <citation type="submission" date="2023-10" db="EMBL/GenBank/DDBJ databases">
        <title>Genomes of two closely related lineages of the louse Polyplax serrata with different host specificities.</title>
        <authorList>
            <person name="Martinu J."/>
            <person name="Tarabai H."/>
            <person name="Stefka J."/>
            <person name="Hypsa V."/>
        </authorList>
    </citation>
    <scope>NUCLEOTIDE SEQUENCE [LARGE SCALE GENOMIC DNA]</scope>
    <source>
        <strain evidence="1">HR10_N</strain>
    </source>
</reference>
<evidence type="ECO:0000313" key="1">
    <source>
        <dbReference type="EMBL" id="KAK6626290.1"/>
    </source>
</evidence>
<accession>A0AAN8S3U4</accession>
<dbReference type="AlphaFoldDB" id="A0AAN8S3U4"/>
<comment type="caution">
    <text evidence="1">The sequence shown here is derived from an EMBL/GenBank/DDBJ whole genome shotgun (WGS) entry which is preliminary data.</text>
</comment>
<protein>
    <submittedName>
        <fullName evidence="1">Uncharacterized protein</fullName>
    </submittedName>
</protein>
<sequence>MKVSHFLKKSKKEMCLANEKLKIFDNPKGEGSERLVHHNENGGGQTAGRQAGRNFWRCFEFACCYF</sequence>
<dbReference type="Proteomes" id="UP001372834">
    <property type="component" value="Unassembled WGS sequence"/>
</dbReference>
<proteinExistence type="predicted"/>
<evidence type="ECO:0000313" key="2">
    <source>
        <dbReference type="Proteomes" id="UP001372834"/>
    </source>
</evidence>
<feature type="non-terminal residue" evidence="1">
    <location>
        <position position="66"/>
    </location>
</feature>
<gene>
    <name evidence="1" type="ORF">RUM43_006597</name>
</gene>
<organism evidence="1 2">
    <name type="scientific">Polyplax serrata</name>
    <name type="common">Common mouse louse</name>
    <dbReference type="NCBI Taxonomy" id="468196"/>
    <lineage>
        <taxon>Eukaryota</taxon>
        <taxon>Metazoa</taxon>
        <taxon>Ecdysozoa</taxon>
        <taxon>Arthropoda</taxon>
        <taxon>Hexapoda</taxon>
        <taxon>Insecta</taxon>
        <taxon>Pterygota</taxon>
        <taxon>Neoptera</taxon>
        <taxon>Paraneoptera</taxon>
        <taxon>Psocodea</taxon>
        <taxon>Troctomorpha</taxon>
        <taxon>Phthiraptera</taxon>
        <taxon>Anoplura</taxon>
        <taxon>Polyplacidae</taxon>
        <taxon>Polyplax</taxon>
    </lineage>
</organism>
<dbReference type="EMBL" id="JAWJWE010000037">
    <property type="protein sequence ID" value="KAK6626290.1"/>
    <property type="molecule type" value="Genomic_DNA"/>
</dbReference>